<accession>G3XTD3</accession>
<evidence type="ECO:0000313" key="2">
    <source>
        <dbReference type="EMBL" id="EHA26753.1"/>
    </source>
</evidence>
<dbReference type="AlphaFoldDB" id="G3XTD3"/>
<reference evidence="2 3" key="1">
    <citation type="journal article" date="2011" name="Genome Res.">
        <title>Comparative genomics of citric-acid-producing Aspergillus niger ATCC 1015 versus enzyme-producing CBS 513.88.</title>
        <authorList>
            <person name="Andersen M.R."/>
            <person name="Salazar M.P."/>
            <person name="Schaap P.J."/>
            <person name="van de Vondervoort P.J."/>
            <person name="Culley D."/>
            <person name="Thykaer J."/>
            <person name="Frisvad J.C."/>
            <person name="Nielsen K.F."/>
            <person name="Albang R."/>
            <person name="Albermann K."/>
            <person name="Berka R.M."/>
            <person name="Braus G.H."/>
            <person name="Braus-Stromeyer S.A."/>
            <person name="Corrochano L.M."/>
            <person name="Dai Z."/>
            <person name="van Dijck P.W."/>
            <person name="Hofmann G."/>
            <person name="Lasure L.L."/>
            <person name="Magnuson J.K."/>
            <person name="Menke H."/>
            <person name="Meijer M."/>
            <person name="Meijer S.L."/>
            <person name="Nielsen J.B."/>
            <person name="Nielsen M.L."/>
            <person name="van Ooyen A.J."/>
            <person name="Pel H.J."/>
            <person name="Poulsen L."/>
            <person name="Samson R.A."/>
            <person name="Stam H."/>
            <person name="Tsang A."/>
            <person name="van den Brink J.M."/>
            <person name="Atkins A."/>
            <person name="Aerts A."/>
            <person name="Shapiro H."/>
            <person name="Pangilinan J."/>
            <person name="Salamov A."/>
            <person name="Lou Y."/>
            <person name="Lindquist E."/>
            <person name="Lucas S."/>
            <person name="Grimwood J."/>
            <person name="Grigoriev I.V."/>
            <person name="Kubicek C.P."/>
            <person name="Martinez D."/>
            <person name="van Peij N.N."/>
            <person name="Roubos J.A."/>
            <person name="Nielsen J."/>
            <person name="Baker S.E."/>
        </authorList>
    </citation>
    <scope>NUCLEOTIDE SEQUENCE [LARGE SCALE GENOMIC DNA]</scope>
    <source>
        <strain evidence="3">ATCC 1015 / CBS 113.46 / FGSC A1144 / LSHB Ac4 / NCTC 3858a / NRRL 328 / USDA 3528.7</strain>
    </source>
</reference>
<sequence>MAGGVVKLKDDTRGKGRRMDGIDGCLSLPKKAGRGGKEGRGVSHPLGTGNAGDFGVAGETAGNGMLGFCLLVCLKPPGTLLCADSARGPPSISPITGLNGYSVTGKWSRTTTGRSMYNTVSGRYLMDGDEDYYY</sequence>
<dbReference type="EMBL" id="ACJE01000004">
    <property type="protein sequence ID" value="EHA26753.1"/>
    <property type="molecule type" value="Genomic_DNA"/>
</dbReference>
<name>G3XTD3_ASPNA</name>
<protein>
    <submittedName>
        <fullName evidence="2">Uncharacterized protein</fullName>
    </submittedName>
</protein>
<proteinExistence type="predicted"/>
<comment type="caution">
    <text evidence="2">The sequence shown here is derived from an EMBL/GenBank/DDBJ whole genome shotgun (WGS) entry which is preliminary data.</text>
</comment>
<dbReference type="HOGENOM" id="CLU_1895707_0_0_1"/>
<feature type="region of interest" description="Disordered" evidence="1">
    <location>
        <begin position="28"/>
        <end position="49"/>
    </location>
</feature>
<organism evidence="2 3">
    <name type="scientific">Aspergillus niger (strain ATCC 1015 / CBS 113.46 / FGSC A1144 / LSHB Ac4 / NCTC 3858a / NRRL 328 / USDA 3528.7)</name>
    <dbReference type="NCBI Taxonomy" id="380704"/>
    <lineage>
        <taxon>Eukaryota</taxon>
        <taxon>Fungi</taxon>
        <taxon>Dikarya</taxon>
        <taxon>Ascomycota</taxon>
        <taxon>Pezizomycotina</taxon>
        <taxon>Eurotiomycetes</taxon>
        <taxon>Eurotiomycetidae</taxon>
        <taxon>Eurotiales</taxon>
        <taxon>Aspergillaceae</taxon>
        <taxon>Aspergillus</taxon>
        <taxon>Aspergillus subgen. Circumdati</taxon>
    </lineage>
</organism>
<dbReference type="VEuPathDB" id="FungiDB:ASPNIDRAFT2_35819"/>
<evidence type="ECO:0000256" key="1">
    <source>
        <dbReference type="SAM" id="MobiDB-lite"/>
    </source>
</evidence>
<dbReference type="Proteomes" id="UP000009038">
    <property type="component" value="Unassembled WGS sequence"/>
</dbReference>
<evidence type="ECO:0000313" key="3">
    <source>
        <dbReference type="Proteomes" id="UP000009038"/>
    </source>
</evidence>
<gene>
    <name evidence="2" type="ORF">ASPNIDRAFT_35819</name>
</gene>